<reference evidence="3" key="1">
    <citation type="journal article" date="2019" name="Int. J. Syst. Evol. Microbiol.">
        <title>The Global Catalogue of Microorganisms (GCM) 10K type strain sequencing project: providing services to taxonomists for standard genome sequencing and annotation.</title>
        <authorList>
            <consortium name="The Broad Institute Genomics Platform"/>
            <consortium name="The Broad Institute Genome Sequencing Center for Infectious Disease"/>
            <person name="Wu L."/>
            <person name="Ma J."/>
        </authorList>
    </citation>
    <scope>NUCLEOTIDE SEQUENCE [LARGE SCALE GENOMIC DNA]</scope>
    <source>
        <strain evidence="3">NBRC 103632</strain>
    </source>
</reference>
<protein>
    <submittedName>
        <fullName evidence="2">Uncharacterized protein</fullName>
    </submittedName>
</protein>
<dbReference type="Proteomes" id="UP001157440">
    <property type="component" value="Unassembled WGS sequence"/>
</dbReference>
<keyword evidence="3" id="KW-1185">Reference proteome</keyword>
<keyword evidence="1" id="KW-0732">Signal</keyword>
<proteinExistence type="predicted"/>
<evidence type="ECO:0000313" key="2">
    <source>
        <dbReference type="EMBL" id="GLS73639.1"/>
    </source>
</evidence>
<dbReference type="EMBL" id="BSPL01000028">
    <property type="protein sequence ID" value="GLS73639.1"/>
    <property type="molecule type" value="Genomic_DNA"/>
</dbReference>
<comment type="caution">
    <text evidence="2">The sequence shown here is derived from an EMBL/GenBank/DDBJ whole genome shotgun (WGS) entry which is preliminary data.</text>
</comment>
<dbReference type="AlphaFoldDB" id="A0AA37TML1"/>
<evidence type="ECO:0000256" key="1">
    <source>
        <dbReference type="SAM" id="SignalP"/>
    </source>
</evidence>
<feature type="signal peptide" evidence="1">
    <location>
        <begin position="1"/>
        <end position="20"/>
    </location>
</feature>
<gene>
    <name evidence="2" type="ORF">GCM10007890_56540</name>
</gene>
<evidence type="ECO:0000313" key="3">
    <source>
        <dbReference type="Proteomes" id="UP001157440"/>
    </source>
</evidence>
<dbReference type="RefSeq" id="WP_238197788.1">
    <property type="nucleotide sequence ID" value="NZ_BPQZ01000021.1"/>
</dbReference>
<name>A0AA37TML1_9HYPH</name>
<sequence>MRTLALALAVLASLAAPAEAGSPPAGVYCSVSGELPPIVVGRAPGRIGIDLLDCRDAVIAGGRLRASRCHANGGAEVDYDTSFRVLADGVIVHEMELYRITPRVPCP</sequence>
<feature type="chain" id="PRO_5041392029" evidence="1">
    <location>
        <begin position="21"/>
        <end position="107"/>
    </location>
</feature>
<organism evidence="2 3">
    <name type="scientific">Methylobacterium tardum</name>
    <dbReference type="NCBI Taxonomy" id="374432"/>
    <lineage>
        <taxon>Bacteria</taxon>
        <taxon>Pseudomonadati</taxon>
        <taxon>Pseudomonadota</taxon>
        <taxon>Alphaproteobacteria</taxon>
        <taxon>Hyphomicrobiales</taxon>
        <taxon>Methylobacteriaceae</taxon>
        <taxon>Methylobacterium</taxon>
    </lineage>
</organism>
<accession>A0AA37TML1</accession>